<dbReference type="AlphaFoldDB" id="A0A366FMG2"/>
<accession>A0A366FMG2</accession>
<evidence type="ECO:0000313" key="2">
    <source>
        <dbReference type="Proteomes" id="UP000253529"/>
    </source>
</evidence>
<reference evidence="1 2" key="1">
    <citation type="submission" date="2018-06" db="EMBL/GenBank/DDBJ databases">
        <title>Genomic Encyclopedia of Type Strains, Phase IV (KMG-IV): sequencing the most valuable type-strain genomes for metagenomic binning, comparative biology and taxonomic classification.</title>
        <authorList>
            <person name="Goeker M."/>
        </authorList>
    </citation>
    <scope>NUCLEOTIDE SEQUENCE [LARGE SCALE GENOMIC DNA]</scope>
    <source>
        <strain evidence="1 2">DSM 24875</strain>
    </source>
</reference>
<comment type="caution">
    <text evidence="1">The sequence shown here is derived from an EMBL/GenBank/DDBJ whole genome shotgun (WGS) entry which is preliminary data.</text>
</comment>
<keyword evidence="2" id="KW-1185">Reference proteome</keyword>
<name>A0A366FMG2_9HYPH</name>
<gene>
    <name evidence="1" type="ORF">DFR50_107163</name>
</gene>
<protein>
    <submittedName>
        <fullName evidence="1">Uncharacterized protein</fullName>
    </submittedName>
</protein>
<proteinExistence type="predicted"/>
<sequence length="113" mass="12815">MEIPPPPEFYYLGSCFTREDARWGRNNFPEWAKQAIAMTQFPPANIDTLKAFLDQILSSPDDAYVDSMWNLMGPGRLVFVSGGGNSGGITRQWFQTIRDLLDTVEVKGVERRL</sequence>
<evidence type="ECO:0000313" key="1">
    <source>
        <dbReference type="EMBL" id="RBP15893.1"/>
    </source>
</evidence>
<dbReference type="Proteomes" id="UP000253529">
    <property type="component" value="Unassembled WGS sequence"/>
</dbReference>
<organism evidence="1 2">
    <name type="scientific">Roseiarcus fermentans</name>
    <dbReference type="NCBI Taxonomy" id="1473586"/>
    <lineage>
        <taxon>Bacteria</taxon>
        <taxon>Pseudomonadati</taxon>
        <taxon>Pseudomonadota</taxon>
        <taxon>Alphaproteobacteria</taxon>
        <taxon>Hyphomicrobiales</taxon>
        <taxon>Roseiarcaceae</taxon>
        <taxon>Roseiarcus</taxon>
    </lineage>
</organism>
<dbReference type="EMBL" id="QNRK01000007">
    <property type="protein sequence ID" value="RBP15893.1"/>
    <property type="molecule type" value="Genomic_DNA"/>
</dbReference>